<accession>A0ABR7TR04</accession>
<keyword evidence="3" id="KW-1185">Reference proteome</keyword>
<comment type="caution">
    <text evidence="2">The sequence shown here is derived from an EMBL/GenBank/DDBJ whole genome shotgun (WGS) entry which is preliminary data.</text>
</comment>
<dbReference type="EMBL" id="JACVFC010000003">
    <property type="protein sequence ID" value="MBC9932929.1"/>
    <property type="molecule type" value="Genomic_DNA"/>
</dbReference>
<organism evidence="2 3">
    <name type="scientific">Chitinophaga qingshengii</name>
    <dbReference type="NCBI Taxonomy" id="1569794"/>
    <lineage>
        <taxon>Bacteria</taxon>
        <taxon>Pseudomonadati</taxon>
        <taxon>Bacteroidota</taxon>
        <taxon>Chitinophagia</taxon>
        <taxon>Chitinophagales</taxon>
        <taxon>Chitinophagaceae</taxon>
        <taxon>Chitinophaga</taxon>
    </lineage>
</organism>
<sequence>MISILKTKKMKHRKVELDVDFIGGLGPLTKDDEKAISDFIKARKHSKEKRPSSTSAKKDHKVTAGKR</sequence>
<gene>
    <name evidence="2" type="ORF">ICL07_21250</name>
</gene>
<evidence type="ECO:0000313" key="2">
    <source>
        <dbReference type="EMBL" id="MBC9932929.1"/>
    </source>
</evidence>
<name>A0ABR7TR04_9BACT</name>
<dbReference type="Proteomes" id="UP000659124">
    <property type="component" value="Unassembled WGS sequence"/>
</dbReference>
<evidence type="ECO:0000256" key="1">
    <source>
        <dbReference type="SAM" id="MobiDB-lite"/>
    </source>
</evidence>
<feature type="compositionally biased region" description="Basic residues" evidence="1">
    <location>
        <begin position="58"/>
        <end position="67"/>
    </location>
</feature>
<feature type="region of interest" description="Disordered" evidence="1">
    <location>
        <begin position="42"/>
        <end position="67"/>
    </location>
</feature>
<protein>
    <submittedName>
        <fullName evidence="2">Uncharacterized protein</fullName>
    </submittedName>
</protein>
<evidence type="ECO:0000313" key="3">
    <source>
        <dbReference type="Proteomes" id="UP000659124"/>
    </source>
</evidence>
<proteinExistence type="predicted"/>
<reference evidence="2 3" key="1">
    <citation type="submission" date="2020-09" db="EMBL/GenBank/DDBJ databases">
        <title>Genome sequences of type strains of Chitinophaga qingshengii and Chitinophaga varians.</title>
        <authorList>
            <person name="Kittiwongwattana C."/>
        </authorList>
    </citation>
    <scope>NUCLEOTIDE SEQUENCE [LARGE SCALE GENOMIC DNA]</scope>
    <source>
        <strain evidence="2 3">JCM 30026</strain>
    </source>
</reference>